<gene>
    <name evidence="2" type="ORF">RFI_15695</name>
    <name evidence="1" type="ORF">RFI_19570</name>
</gene>
<dbReference type="PROSITE" id="PS50818">
    <property type="entry name" value="INTEIN_C_TER"/>
    <property type="match status" value="1"/>
</dbReference>
<dbReference type="SUPFAM" id="SSF51294">
    <property type="entry name" value="Hedgehog/intein (Hint) domain"/>
    <property type="match status" value="1"/>
</dbReference>
<evidence type="ECO:0000313" key="2">
    <source>
        <dbReference type="EMBL" id="ETO21506.1"/>
    </source>
</evidence>
<evidence type="ECO:0000313" key="3">
    <source>
        <dbReference type="Proteomes" id="UP000023152"/>
    </source>
</evidence>
<evidence type="ECO:0000313" key="1">
    <source>
        <dbReference type="EMBL" id="ETO17746.1"/>
    </source>
</evidence>
<proteinExistence type="predicted"/>
<dbReference type="Proteomes" id="UP000023152">
    <property type="component" value="Unassembled WGS sequence"/>
</dbReference>
<dbReference type="InterPro" id="IPR030934">
    <property type="entry name" value="Intein_C"/>
</dbReference>
<dbReference type="EMBL" id="ASPP01011559">
    <property type="protein sequence ID" value="ETO21506.1"/>
    <property type="molecule type" value="Genomic_DNA"/>
</dbReference>
<name>X6N659_RETFI</name>
<reference evidence="2" key="2">
    <citation type="submission" date="2013-05" db="EMBL/GenBank/DDBJ databases">
        <authorList>
            <person name="Gloeckner G."/>
            <person name="Szafranski K."/>
            <person name="Schliwa M."/>
        </authorList>
    </citation>
    <scope>NUCLEOTIDE SEQUENCE</scope>
</reference>
<dbReference type="InterPro" id="IPR036844">
    <property type="entry name" value="Hint_dom_sf"/>
</dbReference>
<comment type="caution">
    <text evidence="2">The sequence shown here is derived from an EMBL/GenBank/DDBJ whole genome shotgun (WGS) entry which is preliminary data.</text>
</comment>
<dbReference type="EMBL" id="ASPP01016079">
    <property type="protein sequence ID" value="ETO17746.1"/>
    <property type="molecule type" value="Genomic_DNA"/>
</dbReference>
<feature type="non-terminal residue" evidence="2">
    <location>
        <position position="1"/>
    </location>
</feature>
<dbReference type="NCBIfam" id="TIGR01443">
    <property type="entry name" value="intein_Cterm"/>
    <property type="match status" value="1"/>
</dbReference>
<dbReference type="AlphaFoldDB" id="X6N659"/>
<protein>
    <submittedName>
        <fullName evidence="2">Intein splicing region domain protein</fullName>
    </submittedName>
</protein>
<dbReference type="Gene3D" id="2.170.16.10">
    <property type="entry name" value="Hedgehog/Intein (Hint) domain"/>
    <property type="match status" value="1"/>
</dbReference>
<dbReference type="CDD" id="cd00081">
    <property type="entry name" value="Hint"/>
    <property type="match status" value="1"/>
</dbReference>
<accession>X6N659</accession>
<reference evidence="2 3" key="1">
    <citation type="journal article" date="2013" name="Curr. Biol.">
        <title>The Genome of the Foraminiferan Reticulomyxa filosa.</title>
        <authorList>
            <person name="Glockner G."/>
            <person name="Hulsmann N."/>
            <person name="Schleicher M."/>
            <person name="Noegel A.A."/>
            <person name="Eichinger L."/>
            <person name="Gallinger C."/>
            <person name="Pawlowski J."/>
            <person name="Sierra R."/>
            <person name="Euteneuer U."/>
            <person name="Pillet L."/>
            <person name="Moustafa A."/>
            <person name="Platzer M."/>
            <person name="Groth M."/>
            <person name="Szafranski K."/>
            <person name="Schliwa M."/>
        </authorList>
    </citation>
    <scope>NUCLEOTIDE SEQUENCE [LARGE SCALE GENOMIC DNA]</scope>
</reference>
<sequence length="99" mass="10934">NEERMVECTNSHPIYVNKQGWKTVSGVNVNSIHSFEIKQLKVGDQVWLQSGDMANITSIHTTFFKDPVAVYNLTASKGHTFFANGLLVHNKGGCPCAIL</sequence>
<organism evidence="2 3">
    <name type="scientific">Reticulomyxa filosa</name>
    <dbReference type="NCBI Taxonomy" id="46433"/>
    <lineage>
        <taxon>Eukaryota</taxon>
        <taxon>Sar</taxon>
        <taxon>Rhizaria</taxon>
        <taxon>Retaria</taxon>
        <taxon>Foraminifera</taxon>
        <taxon>Monothalamids</taxon>
        <taxon>Reticulomyxidae</taxon>
        <taxon>Reticulomyxa</taxon>
    </lineage>
</organism>
<keyword evidence="3" id="KW-1185">Reference proteome</keyword>